<feature type="region of interest" description="Disordered" evidence="1">
    <location>
        <begin position="206"/>
        <end position="241"/>
    </location>
</feature>
<dbReference type="EMBL" id="JADGJQ010000031">
    <property type="protein sequence ID" value="KAJ3177720.1"/>
    <property type="molecule type" value="Genomic_DNA"/>
</dbReference>
<sequence>MMTMDLDTAAAPTAPASASTGPTIKSLSATYAAIFTRPELYTRPQYHTLRAETPAPLSRTSSGLSDTPSPTSASPIVSSPWATARSGGGGDGAIDNVAAFFSRSTLAEVEEGLWDMDEEQIDHGPVSFEFDKSPKRPVVPPTFERGLSDSSSVGNRVVKKVSIARGIETVENNQITKYFNKSQCALTPKPANVVANRKGPNLLELPITKSGRQQKRKSQDLCSTPAVPPREDKVIRSKNRTSAAISSAAKLSASTSTTSIATRPARQSLARTVTVGTYLSWSRQPTPATNAASRRIPRPALPVHVATTDRPGPPGFGGTHCHDSLPETEYSHMSSDKEDDEDSAHLVSTHASRPRYTRSSTVPIITVCSPPRKSTMSCQDDFYLRHKLRTPSPARDAKHAASAAADRPSRNVAGPIAVPSRKSRLMRPMPMALITSNDVAASPDSLNLIAALRCGYTAAAFKGPDRNVSFQA</sequence>
<reference evidence="2" key="1">
    <citation type="submission" date="2020-05" db="EMBL/GenBank/DDBJ databases">
        <title>Phylogenomic resolution of chytrid fungi.</title>
        <authorList>
            <person name="Stajich J.E."/>
            <person name="Amses K."/>
            <person name="Simmons R."/>
            <person name="Seto K."/>
            <person name="Myers J."/>
            <person name="Bonds A."/>
            <person name="Quandt C.A."/>
            <person name="Barry K."/>
            <person name="Liu P."/>
            <person name="Grigoriev I."/>
            <person name="Longcore J.E."/>
            <person name="James T.Y."/>
        </authorList>
    </citation>
    <scope>NUCLEOTIDE SEQUENCE</scope>
    <source>
        <strain evidence="2">JEL0379</strain>
    </source>
</reference>
<feature type="region of interest" description="Disordered" evidence="1">
    <location>
        <begin position="52"/>
        <end position="88"/>
    </location>
</feature>
<comment type="caution">
    <text evidence="2">The sequence shown here is derived from an EMBL/GenBank/DDBJ whole genome shotgun (WGS) entry which is preliminary data.</text>
</comment>
<accession>A0AAD5XQS7</accession>
<dbReference type="Proteomes" id="UP001212152">
    <property type="component" value="Unassembled WGS sequence"/>
</dbReference>
<keyword evidence="3" id="KW-1185">Reference proteome</keyword>
<name>A0AAD5XQS7_9FUNG</name>
<dbReference type="AlphaFoldDB" id="A0AAD5XQS7"/>
<feature type="region of interest" description="Disordered" evidence="1">
    <location>
        <begin position="328"/>
        <end position="355"/>
    </location>
</feature>
<proteinExistence type="predicted"/>
<gene>
    <name evidence="2" type="ORF">HDU87_004242</name>
</gene>
<feature type="compositionally biased region" description="Polar residues" evidence="1">
    <location>
        <begin position="58"/>
        <end position="81"/>
    </location>
</feature>
<feature type="region of interest" description="Disordered" evidence="1">
    <location>
        <begin position="1"/>
        <end position="22"/>
    </location>
</feature>
<evidence type="ECO:0000313" key="2">
    <source>
        <dbReference type="EMBL" id="KAJ3177720.1"/>
    </source>
</evidence>
<protein>
    <submittedName>
        <fullName evidence="2">Uncharacterized protein</fullName>
    </submittedName>
</protein>
<evidence type="ECO:0000256" key="1">
    <source>
        <dbReference type="SAM" id="MobiDB-lite"/>
    </source>
</evidence>
<feature type="region of interest" description="Disordered" evidence="1">
    <location>
        <begin position="390"/>
        <end position="416"/>
    </location>
</feature>
<evidence type="ECO:0000313" key="3">
    <source>
        <dbReference type="Proteomes" id="UP001212152"/>
    </source>
</evidence>
<organism evidence="2 3">
    <name type="scientific">Geranomyces variabilis</name>
    <dbReference type="NCBI Taxonomy" id="109894"/>
    <lineage>
        <taxon>Eukaryota</taxon>
        <taxon>Fungi</taxon>
        <taxon>Fungi incertae sedis</taxon>
        <taxon>Chytridiomycota</taxon>
        <taxon>Chytridiomycota incertae sedis</taxon>
        <taxon>Chytridiomycetes</taxon>
        <taxon>Spizellomycetales</taxon>
        <taxon>Powellomycetaceae</taxon>
        <taxon>Geranomyces</taxon>
    </lineage>
</organism>
<feature type="compositionally biased region" description="Low complexity" evidence="1">
    <location>
        <begin position="8"/>
        <end position="20"/>
    </location>
</feature>